<sequence>MIGGRTHGTRATAPAKRRQFLDAMGLATNTLAP</sequence>
<protein>
    <submittedName>
        <fullName evidence="1">Uncharacterized protein</fullName>
    </submittedName>
</protein>
<dbReference type="STRING" id="765911.Thivi_1889"/>
<dbReference type="EMBL" id="CP003154">
    <property type="protein sequence ID" value="AFL73857.1"/>
    <property type="molecule type" value="Genomic_DNA"/>
</dbReference>
<dbReference type="Proteomes" id="UP000006062">
    <property type="component" value="Chromosome"/>
</dbReference>
<dbReference type="AlphaFoldDB" id="I3YA39"/>
<dbReference type="HOGENOM" id="CLU_3384313_0_0_6"/>
<gene>
    <name evidence="1" type="ordered locus">Thivi_1889</name>
</gene>
<reference evidence="1 2" key="1">
    <citation type="submission" date="2012-06" db="EMBL/GenBank/DDBJ databases">
        <title>Complete sequence of Thiocystis violascens DSM 198.</title>
        <authorList>
            <consortium name="US DOE Joint Genome Institute"/>
            <person name="Lucas S."/>
            <person name="Han J."/>
            <person name="Lapidus A."/>
            <person name="Cheng J.-F."/>
            <person name="Goodwin L."/>
            <person name="Pitluck S."/>
            <person name="Peters L."/>
            <person name="Ovchinnikova G."/>
            <person name="Teshima H."/>
            <person name="Detter J.C."/>
            <person name="Han C."/>
            <person name="Tapia R."/>
            <person name="Land M."/>
            <person name="Hauser L."/>
            <person name="Kyrpides N."/>
            <person name="Ivanova N."/>
            <person name="Pagani I."/>
            <person name="Vogl K."/>
            <person name="Liu Z."/>
            <person name="Frigaard N.-U."/>
            <person name="Bryant D."/>
            <person name="Woyke T."/>
        </authorList>
    </citation>
    <scope>NUCLEOTIDE SEQUENCE [LARGE SCALE GENOMIC DNA]</scope>
    <source>
        <strain evidence="2">ATCC 17096 / DSM 198 / 6111</strain>
    </source>
</reference>
<evidence type="ECO:0000313" key="2">
    <source>
        <dbReference type="Proteomes" id="UP000006062"/>
    </source>
</evidence>
<organism evidence="1 2">
    <name type="scientific">Thiocystis violascens (strain ATCC 17096 / DSM 198 / 6111)</name>
    <name type="common">Chromatium violascens</name>
    <dbReference type="NCBI Taxonomy" id="765911"/>
    <lineage>
        <taxon>Bacteria</taxon>
        <taxon>Pseudomonadati</taxon>
        <taxon>Pseudomonadota</taxon>
        <taxon>Gammaproteobacteria</taxon>
        <taxon>Chromatiales</taxon>
        <taxon>Chromatiaceae</taxon>
        <taxon>Thiocystis</taxon>
    </lineage>
</organism>
<name>I3YA39_THIV6</name>
<evidence type="ECO:0000313" key="1">
    <source>
        <dbReference type="EMBL" id="AFL73857.1"/>
    </source>
</evidence>
<proteinExistence type="predicted"/>
<keyword evidence="2" id="KW-1185">Reference proteome</keyword>
<dbReference type="KEGG" id="tvi:Thivi_1889"/>
<accession>I3YA39</accession>